<dbReference type="InterPro" id="IPR036890">
    <property type="entry name" value="HATPase_C_sf"/>
</dbReference>
<evidence type="ECO:0000256" key="1">
    <source>
        <dbReference type="ARBA" id="ARBA00006082"/>
    </source>
</evidence>
<name>A0ABR3XI63_9PEZI</name>
<dbReference type="EMBL" id="JAZHXJ010000094">
    <property type="protein sequence ID" value="KAL1875293.1"/>
    <property type="molecule type" value="Genomic_DNA"/>
</dbReference>
<feature type="compositionally biased region" description="Basic and acidic residues" evidence="3">
    <location>
        <begin position="547"/>
        <end position="562"/>
    </location>
</feature>
<keyword evidence="2" id="KW-0227">DNA damage</keyword>
<dbReference type="Pfam" id="PF01119">
    <property type="entry name" value="DNA_mis_repair"/>
    <property type="match status" value="1"/>
</dbReference>
<feature type="region of interest" description="Disordered" evidence="3">
    <location>
        <begin position="459"/>
        <end position="494"/>
    </location>
</feature>
<gene>
    <name evidence="5" type="ORF">VTK73DRAFT_10190</name>
</gene>
<organism evidence="5 6">
    <name type="scientific">Phialemonium thermophilum</name>
    <dbReference type="NCBI Taxonomy" id="223376"/>
    <lineage>
        <taxon>Eukaryota</taxon>
        <taxon>Fungi</taxon>
        <taxon>Dikarya</taxon>
        <taxon>Ascomycota</taxon>
        <taxon>Pezizomycotina</taxon>
        <taxon>Sordariomycetes</taxon>
        <taxon>Sordariomycetidae</taxon>
        <taxon>Cephalothecales</taxon>
        <taxon>Cephalothecaceae</taxon>
        <taxon>Phialemonium</taxon>
    </lineage>
</organism>
<feature type="compositionally biased region" description="Basic and acidic residues" evidence="3">
    <location>
        <begin position="711"/>
        <end position="724"/>
    </location>
</feature>
<dbReference type="SMART" id="SM01340">
    <property type="entry name" value="DNA_mis_repair"/>
    <property type="match status" value="1"/>
</dbReference>
<dbReference type="NCBIfam" id="TIGR00585">
    <property type="entry name" value="mutl"/>
    <property type="match status" value="1"/>
</dbReference>
<accession>A0ABR3XI63</accession>
<evidence type="ECO:0000256" key="3">
    <source>
        <dbReference type="SAM" id="MobiDB-lite"/>
    </source>
</evidence>
<dbReference type="InterPro" id="IPR020568">
    <property type="entry name" value="Ribosomal_Su5_D2-typ_SF"/>
</dbReference>
<evidence type="ECO:0000256" key="2">
    <source>
        <dbReference type="ARBA" id="ARBA00022763"/>
    </source>
</evidence>
<comment type="similarity">
    <text evidence="1">Belongs to the DNA mismatch repair MutL/HexB family.</text>
</comment>
<dbReference type="PANTHER" id="PTHR10073:SF41">
    <property type="entry name" value="MISMATCH REPAIR PROTEIN, PUTATIVE (AFU_ORTHOLOGUE AFUA_8G05820)-RELATED"/>
    <property type="match status" value="1"/>
</dbReference>
<evidence type="ECO:0000313" key="5">
    <source>
        <dbReference type="EMBL" id="KAL1875293.1"/>
    </source>
</evidence>
<dbReference type="SUPFAM" id="SSF55874">
    <property type="entry name" value="ATPase domain of HSP90 chaperone/DNA topoisomerase II/histidine kinase"/>
    <property type="match status" value="1"/>
</dbReference>
<dbReference type="CDD" id="cd16926">
    <property type="entry name" value="HATPase_MutL-MLH-PMS-like"/>
    <property type="match status" value="1"/>
</dbReference>
<dbReference type="Proteomes" id="UP001586593">
    <property type="component" value="Unassembled WGS sequence"/>
</dbReference>
<feature type="region of interest" description="Disordered" evidence="3">
    <location>
        <begin position="610"/>
        <end position="637"/>
    </location>
</feature>
<comment type="caution">
    <text evidence="5">The sequence shown here is derived from an EMBL/GenBank/DDBJ whole genome shotgun (WGS) entry which is preliminary data.</text>
</comment>
<feature type="region of interest" description="Disordered" evidence="3">
    <location>
        <begin position="510"/>
        <end position="596"/>
    </location>
</feature>
<dbReference type="SUPFAM" id="SSF54211">
    <property type="entry name" value="Ribosomal protein S5 domain 2-like"/>
    <property type="match status" value="1"/>
</dbReference>
<dbReference type="PANTHER" id="PTHR10073">
    <property type="entry name" value="DNA MISMATCH REPAIR PROTEIN MLH, PMS, MUTL"/>
    <property type="match status" value="1"/>
</dbReference>
<feature type="region of interest" description="Disordered" evidence="3">
    <location>
        <begin position="691"/>
        <end position="724"/>
    </location>
</feature>
<reference evidence="5 6" key="1">
    <citation type="journal article" date="2024" name="Commun. Biol.">
        <title>Comparative genomic analysis of thermophilic fungi reveals convergent evolutionary adaptations and gene losses.</title>
        <authorList>
            <person name="Steindorff A.S."/>
            <person name="Aguilar-Pontes M.V."/>
            <person name="Robinson A.J."/>
            <person name="Andreopoulos B."/>
            <person name="LaButti K."/>
            <person name="Kuo A."/>
            <person name="Mondo S."/>
            <person name="Riley R."/>
            <person name="Otillar R."/>
            <person name="Haridas S."/>
            <person name="Lipzen A."/>
            <person name="Grimwood J."/>
            <person name="Schmutz J."/>
            <person name="Clum A."/>
            <person name="Reid I.D."/>
            <person name="Moisan M.C."/>
            <person name="Butler G."/>
            <person name="Nguyen T.T.M."/>
            <person name="Dewar K."/>
            <person name="Conant G."/>
            <person name="Drula E."/>
            <person name="Henrissat B."/>
            <person name="Hansel C."/>
            <person name="Singer S."/>
            <person name="Hutchinson M.I."/>
            <person name="de Vries R.P."/>
            <person name="Natvig D.O."/>
            <person name="Powell A.J."/>
            <person name="Tsang A."/>
            <person name="Grigoriev I.V."/>
        </authorList>
    </citation>
    <scope>NUCLEOTIDE SEQUENCE [LARGE SCALE GENOMIC DNA]</scope>
    <source>
        <strain evidence="5 6">ATCC 24622</strain>
    </source>
</reference>
<dbReference type="Gene3D" id="3.30.230.10">
    <property type="match status" value="1"/>
</dbReference>
<protein>
    <recommendedName>
        <fullName evidence="4">DNA mismatch repair protein S5 domain-containing protein</fullName>
    </recommendedName>
</protein>
<dbReference type="InterPro" id="IPR002099">
    <property type="entry name" value="MutL/Mlh/PMS"/>
</dbReference>
<feature type="region of interest" description="Disordered" evidence="3">
    <location>
        <begin position="422"/>
        <end position="442"/>
    </location>
</feature>
<evidence type="ECO:0000313" key="6">
    <source>
        <dbReference type="Proteomes" id="UP001586593"/>
    </source>
</evidence>
<sequence length="831" mass="90428">MPICVLDPETIRRLGCPVVITTPLAVVKELTENAIDANATSIDVLISPDTLDTVEVRDNGCGIRLDDLKLVGRAGHTSKLHSCDDIRKMGGKSLGFRGQALASIIALAKVTLTTRTSGVAVATRFHFGEEGAVASLERVSAPVGTSVKVVGLFSRLPVRQRTAAKDSSGTIAKVREMLQAHALSRPQIRFSLRVLSRPGLSWSYTPGKRPGTREAVLRMFGSEVVSQCFEIGFEGSPADKRTQESLPGKRLDVDAALFAIEALVPRPDADLTKLTAKGTFISVDSRPILRSGATARKLLSIFRTYINKLSNAEGSPRNHLRDVFMYVNIRCRPGCYDVNIEPAKGDVLFADEQLLLDTFEATLPHVRPAVEDRRHQSGTRERLEALLGPTSEITERPGHGAVCRIPLQQPTNFDDRVDAQEARGSVNPCSTTRTAQTPSEDHMPQLDYCRTALLQSSEELKSPSDVVDPRGGNDNLARRQHESQGQGYGRRCAGDMHGQTFERRHPWTMAKSGGAYKGNAHPARLPTPPPQSSIIPVRLRGQNRASSSEDERAMPGHPKDPTSHLGLPFGQQRPGATFERADNPYPSPTNSVPSQSRTVLRVRRVTIGGGGSRPAFASPMHSNLGYPRATGEPSSKRQCRMQETSSDSMNGRKIPGRPPWLMAKNRAGNVGYNSPNRAGFRGTTEGRVWFENPGPKGAVSNSAKMGPVWGRDTRPSEDRGERSLRAPVTKPMCLETCTGESKKLRRALAVNTHDLAKAVRRASCYDGYVKGRVFEAGLDWSLENAQVAEIEGKLKMLLSARGELAGEVNSIGLGLLDAFKRKGKLPCVVHG</sequence>
<dbReference type="Pfam" id="PF13589">
    <property type="entry name" value="HATPase_c_3"/>
    <property type="match status" value="1"/>
</dbReference>
<keyword evidence="6" id="KW-1185">Reference proteome</keyword>
<dbReference type="InterPro" id="IPR014721">
    <property type="entry name" value="Ribsml_uS5_D2-typ_fold_subgr"/>
</dbReference>
<dbReference type="InterPro" id="IPR013507">
    <property type="entry name" value="DNA_mismatch_S5_2-like"/>
</dbReference>
<dbReference type="Gene3D" id="3.30.565.10">
    <property type="entry name" value="Histidine kinase-like ATPase, C-terminal domain"/>
    <property type="match status" value="1"/>
</dbReference>
<proteinExistence type="inferred from homology"/>
<evidence type="ECO:0000259" key="4">
    <source>
        <dbReference type="SMART" id="SM01340"/>
    </source>
</evidence>
<feature type="compositionally biased region" description="Polar residues" evidence="3">
    <location>
        <begin position="427"/>
        <end position="438"/>
    </location>
</feature>
<dbReference type="InterPro" id="IPR038973">
    <property type="entry name" value="MutL/Mlh/Pms-like"/>
</dbReference>
<feature type="domain" description="DNA mismatch repair protein S5" evidence="4">
    <location>
        <begin position="216"/>
        <end position="364"/>
    </location>
</feature>